<sequence length="334" mass="36587">MCGGAILSDFIPVGISSLEVKVTSDDLWSVDASGKDYAAGKRKRNINKNKKVEKFDEEEEEDFEADFREFQDEEEFDVKPLDCLPKSPVSSQITGAKLLAPKATGSAPKCASKKRKNQFRGIRQRPWGKWAAEIRDPRKGVRVWLGTFNTAEEAARAYDVEARRIRGAKAKVNFTDSKSSVTLTPEAPTKISKKITTTKPTVPAALFNGGGGGAGFSFQSGQSSNSLEGSEFGFESESKSSEITSVLSMETETETAFPQKKLKNNSGEAFAMEEELSDDFLGFEPYVKFLQVPYAEGSSDNSIDDLLSNDLTLDCGESLLNLWGFDDLPGTTIF</sequence>
<reference evidence="8" key="1">
    <citation type="journal article" date="2016" name="Nature">
        <title>The genome of the seagrass Zostera marina reveals angiosperm adaptation to the sea.</title>
        <authorList>
            <person name="Olsen J.L."/>
            <person name="Rouze P."/>
            <person name="Verhelst B."/>
            <person name="Lin Y.-C."/>
            <person name="Bayer T."/>
            <person name="Collen J."/>
            <person name="Dattolo E."/>
            <person name="De Paoli E."/>
            <person name="Dittami S."/>
            <person name="Maumus F."/>
            <person name="Michel G."/>
            <person name="Kersting A."/>
            <person name="Lauritano C."/>
            <person name="Lohaus R."/>
            <person name="Toepel M."/>
            <person name="Tonon T."/>
            <person name="Vanneste K."/>
            <person name="Amirebrahimi M."/>
            <person name="Brakel J."/>
            <person name="Bostroem C."/>
            <person name="Chovatia M."/>
            <person name="Grimwood J."/>
            <person name="Jenkins J.W."/>
            <person name="Jueterbock A."/>
            <person name="Mraz A."/>
            <person name="Stam W.T."/>
            <person name="Tice H."/>
            <person name="Bornberg-Bauer E."/>
            <person name="Green P.J."/>
            <person name="Pearson G.A."/>
            <person name="Procaccini G."/>
            <person name="Duarte C.M."/>
            <person name="Schmutz J."/>
            <person name="Reusch T.B.H."/>
            <person name="Van de Peer Y."/>
        </authorList>
    </citation>
    <scope>NUCLEOTIDE SEQUENCE [LARGE SCALE GENOMIC DNA]</scope>
    <source>
        <strain evidence="8">cv. Finnish</strain>
    </source>
</reference>
<dbReference type="GO" id="GO:0009873">
    <property type="term" value="P:ethylene-activated signaling pathway"/>
    <property type="evidence" value="ECO:0007669"/>
    <property type="project" value="InterPro"/>
</dbReference>
<keyword evidence="3" id="KW-0238">DNA-binding</keyword>
<dbReference type="SUPFAM" id="SSF54171">
    <property type="entry name" value="DNA-binding domain"/>
    <property type="match status" value="1"/>
</dbReference>
<feature type="domain" description="AP2/ERF" evidence="6">
    <location>
        <begin position="118"/>
        <end position="175"/>
    </location>
</feature>
<dbReference type="GO" id="GO:0005634">
    <property type="term" value="C:nucleus"/>
    <property type="evidence" value="ECO:0007669"/>
    <property type="project" value="UniProtKB-SubCell"/>
</dbReference>
<dbReference type="GO" id="GO:0003677">
    <property type="term" value="F:DNA binding"/>
    <property type="evidence" value="ECO:0007669"/>
    <property type="project" value="UniProtKB-KW"/>
</dbReference>
<dbReference type="PRINTS" id="PR00367">
    <property type="entry name" value="ETHRSPELEMNT"/>
</dbReference>
<evidence type="ECO:0000313" key="8">
    <source>
        <dbReference type="Proteomes" id="UP000036987"/>
    </source>
</evidence>
<evidence type="ECO:0000259" key="6">
    <source>
        <dbReference type="PROSITE" id="PS51032"/>
    </source>
</evidence>
<dbReference type="OrthoDB" id="10038011at2759"/>
<dbReference type="InterPro" id="IPR044808">
    <property type="entry name" value="ERF_plant"/>
</dbReference>
<name>A0A0K9PQ03_ZOSMR</name>
<dbReference type="FunFam" id="3.30.730.10:FF:000001">
    <property type="entry name" value="Ethylene-responsive transcription factor 2"/>
    <property type="match status" value="1"/>
</dbReference>
<evidence type="ECO:0000313" key="7">
    <source>
        <dbReference type="EMBL" id="KMZ71051.1"/>
    </source>
</evidence>
<comment type="subcellular location">
    <subcellularLocation>
        <location evidence="1">Nucleus</location>
    </subcellularLocation>
</comment>
<protein>
    <submittedName>
        <fullName evidence="7">Ethylene-responsive transcription factor 1</fullName>
    </submittedName>
</protein>
<gene>
    <name evidence="7" type="ORF">ZOSMA_189G00120</name>
</gene>
<dbReference type="OMA" id="SMQFDGQ"/>
<dbReference type="SMART" id="SM00380">
    <property type="entry name" value="AP2"/>
    <property type="match status" value="1"/>
</dbReference>
<dbReference type="PROSITE" id="PS51032">
    <property type="entry name" value="AP2_ERF"/>
    <property type="match status" value="1"/>
</dbReference>
<dbReference type="PANTHER" id="PTHR31190">
    <property type="entry name" value="DNA-BINDING DOMAIN"/>
    <property type="match status" value="1"/>
</dbReference>
<dbReference type="CDD" id="cd00018">
    <property type="entry name" value="AP2"/>
    <property type="match status" value="1"/>
</dbReference>
<dbReference type="Gene3D" id="3.30.730.10">
    <property type="entry name" value="AP2/ERF domain"/>
    <property type="match status" value="1"/>
</dbReference>
<evidence type="ECO:0000256" key="4">
    <source>
        <dbReference type="ARBA" id="ARBA00023163"/>
    </source>
</evidence>
<keyword evidence="8" id="KW-1185">Reference proteome</keyword>
<dbReference type="Pfam" id="PF00847">
    <property type="entry name" value="AP2"/>
    <property type="match status" value="1"/>
</dbReference>
<evidence type="ECO:0000256" key="1">
    <source>
        <dbReference type="ARBA" id="ARBA00004123"/>
    </source>
</evidence>
<dbReference type="InterPro" id="IPR001471">
    <property type="entry name" value="AP2/ERF_dom"/>
</dbReference>
<dbReference type="InterPro" id="IPR036955">
    <property type="entry name" value="AP2/ERF_dom_sf"/>
</dbReference>
<evidence type="ECO:0000256" key="2">
    <source>
        <dbReference type="ARBA" id="ARBA00023015"/>
    </source>
</evidence>
<accession>A0A0K9PQ03</accession>
<dbReference type="GO" id="GO:0003700">
    <property type="term" value="F:DNA-binding transcription factor activity"/>
    <property type="evidence" value="ECO:0007669"/>
    <property type="project" value="InterPro"/>
</dbReference>
<dbReference type="AlphaFoldDB" id="A0A0K9PQ03"/>
<proteinExistence type="predicted"/>
<comment type="caution">
    <text evidence="7">The sequence shown here is derived from an EMBL/GenBank/DDBJ whole genome shotgun (WGS) entry which is preliminary data.</text>
</comment>
<dbReference type="InterPro" id="IPR016177">
    <property type="entry name" value="DNA-bd_dom_sf"/>
</dbReference>
<organism evidence="7 8">
    <name type="scientific">Zostera marina</name>
    <name type="common">Eelgrass</name>
    <dbReference type="NCBI Taxonomy" id="29655"/>
    <lineage>
        <taxon>Eukaryota</taxon>
        <taxon>Viridiplantae</taxon>
        <taxon>Streptophyta</taxon>
        <taxon>Embryophyta</taxon>
        <taxon>Tracheophyta</taxon>
        <taxon>Spermatophyta</taxon>
        <taxon>Magnoliopsida</taxon>
        <taxon>Liliopsida</taxon>
        <taxon>Zosteraceae</taxon>
        <taxon>Zostera</taxon>
    </lineage>
</organism>
<dbReference type="STRING" id="29655.A0A0K9PQ03"/>
<keyword evidence="5" id="KW-0539">Nucleus</keyword>
<evidence type="ECO:0000256" key="5">
    <source>
        <dbReference type="ARBA" id="ARBA00023242"/>
    </source>
</evidence>
<evidence type="ECO:0000256" key="3">
    <source>
        <dbReference type="ARBA" id="ARBA00023125"/>
    </source>
</evidence>
<keyword evidence="4" id="KW-0804">Transcription</keyword>
<dbReference type="Proteomes" id="UP000036987">
    <property type="component" value="Unassembled WGS sequence"/>
</dbReference>
<keyword evidence="2" id="KW-0805">Transcription regulation</keyword>
<dbReference type="EMBL" id="LFYR01000691">
    <property type="protein sequence ID" value="KMZ71051.1"/>
    <property type="molecule type" value="Genomic_DNA"/>
</dbReference>
<dbReference type="PANTHER" id="PTHR31190:SF44">
    <property type="entry name" value="ETHYLENE-RESPONSIVE TRANSCRIPTION FACTOR 1"/>
    <property type="match status" value="1"/>
</dbReference>